<proteinExistence type="predicted"/>
<evidence type="ECO:0000313" key="2">
    <source>
        <dbReference type="Proteomes" id="UP000176723"/>
    </source>
</evidence>
<dbReference type="Proteomes" id="UP000176723">
    <property type="component" value="Unassembled WGS sequence"/>
</dbReference>
<dbReference type="EMBL" id="MHCL01000011">
    <property type="protein sequence ID" value="OGY21414.1"/>
    <property type="molecule type" value="Genomic_DNA"/>
</dbReference>
<organism evidence="1 2">
    <name type="scientific">Candidatus Chisholmbacteria bacterium RIFCSPLOWO2_01_FULL_49_14</name>
    <dbReference type="NCBI Taxonomy" id="1797593"/>
    <lineage>
        <taxon>Bacteria</taxon>
        <taxon>Candidatus Chisholmiibacteriota</taxon>
    </lineage>
</organism>
<name>A0A1G1W1G0_9BACT</name>
<comment type="caution">
    <text evidence="1">The sequence shown here is derived from an EMBL/GenBank/DDBJ whole genome shotgun (WGS) entry which is preliminary data.</text>
</comment>
<sequence>MKEASTLIETTPEYREISAVLNRWQFESLKSERFEYQDVATLQLSKARLTGQAVNIVTPICGNYETFRISGKRCPTIHTDLVWSDKGLRRGYVLLHEEIPHRLTELCRLGIPIHYALVLIDLGVSDQLLSDQNPDPAMAKLNSLQARRQYLQEMLNLNVSTMRSLLTHGLEQHGNSGSTLLDVSVEKLTNLVGRMRVNGNQNLLEYWNGWNHRLRGTLIDPESHWGGLMRRAIDKDGRYLKDAWGMTDKLQVVTRVVDENFGLTSAIGDNLHEMMNALFATDLQDKGEVVMLDSIPGPQNPGHKEFYAYNLDHPEEGIHRPKTPILRPFHNLVLLSDFAREVPYLGKSSDVMMREANTFGF</sequence>
<reference evidence="1 2" key="1">
    <citation type="journal article" date="2016" name="Nat. Commun.">
        <title>Thousands of microbial genomes shed light on interconnected biogeochemical processes in an aquifer system.</title>
        <authorList>
            <person name="Anantharaman K."/>
            <person name="Brown C.T."/>
            <person name="Hug L.A."/>
            <person name="Sharon I."/>
            <person name="Castelle C.J."/>
            <person name="Probst A.J."/>
            <person name="Thomas B.C."/>
            <person name="Singh A."/>
            <person name="Wilkins M.J."/>
            <person name="Karaoz U."/>
            <person name="Brodie E.L."/>
            <person name="Williams K.H."/>
            <person name="Hubbard S.S."/>
            <person name="Banfield J.F."/>
        </authorList>
    </citation>
    <scope>NUCLEOTIDE SEQUENCE [LARGE SCALE GENOMIC DNA]</scope>
</reference>
<accession>A0A1G1W1G0</accession>
<dbReference type="AlphaFoldDB" id="A0A1G1W1G0"/>
<evidence type="ECO:0000313" key="1">
    <source>
        <dbReference type="EMBL" id="OGY21414.1"/>
    </source>
</evidence>
<dbReference type="STRING" id="1797593.A3A65_00065"/>
<gene>
    <name evidence="1" type="ORF">A3A65_00065</name>
</gene>
<protein>
    <submittedName>
        <fullName evidence="1">Uncharacterized protein</fullName>
    </submittedName>
</protein>